<comment type="subcellular location">
    <subcellularLocation>
        <location evidence="1">Membrane</location>
        <topology evidence="1">Multi-pass membrane protein</topology>
    </subcellularLocation>
</comment>
<dbReference type="Proteomes" id="UP000180235">
    <property type="component" value="Chromosome"/>
</dbReference>
<dbReference type="RefSeq" id="WP_071454512.1">
    <property type="nucleotide sequence ID" value="NZ_CP017675.1"/>
</dbReference>
<feature type="transmembrane region" description="Helical" evidence="2">
    <location>
        <begin position="91"/>
        <end position="109"/>
    </location>
</feature>
<organism evidence="4 5">
    <name type="scientific">Gloeomargarita lithophora Alchichica-D10</name>
    <dbReference type="NCBI Taxonomy" id="1188229"/>
    <lineage>
        <taxon>Bacteria</taxon>
        <taxon>Bacillati</taxon>
        <taxon>Cyanobacteriota</taxon>
        <taxon>Cyanophyceae</taxon>
        <taxon>Gloeomargaritales</taxon>
        <taxon>Gloeomargaritaceae</taxon>
        <taxon>Gloeomargarita</taxon>
    </lineage>
</organism>
<dbReference type="STRING" id="1188229.GlitD10_1680"/>
<keyword evidence="5" id="KW-1185">Reference proteome</keyword>
<accession>A0A1J0ADJ3</accession>
<dbReference type="GO" id="GO:0016020">
    <property type="term" value="C:membrane"/>
    <property type="evidence" value="ECO:0007669"/>
    <property type="project" value="UniProtKB-SubCell"/>
</dbReference>
<dbReference type="InterPro" id="IPR033344">
    <property type="entry name" value="CURT1"/>
</dbReference>
<dbReference type="EMBL" id="CP017675">
    <property type="protein sequence ID" value="APB34005.1"/>
    <property type="molecule type" value="Genomic_DNA"/>
</dbReference>
<feature type="domain" description="Cyanobacterial aminoacyl-tRNA synthetase CAAD" evidence="3">
    <location>
        <begin position="51"/>
        <end position="130"/>
    </location>
</feature>
<gene>
    <name evidence="4" type="ORF">GlitD10_1680</name>
</gene>
<dbReference type="GO" id="GO:0009579">
    <property type="term" value="C:thylakoid"/>
    <property type="evidence" value="ECO:0007669"/>
    <property type="project" value="InterPro"/>
</dbReference>
<keyword evidence="2" id="KW-0812">Transmembrane</keyword>
<name>A0A1J0ADJ3_9CYAN</name>
<proteinExistence type="predicted"/>
<dbReference type="PANTHER" id="PTHR33222">
    <property type="match status" value="1"/>
</dbReference>
<evidence type="ECO:0000259" key="3">
    <source>
        <dbReference type="Pfam" id="PF14159"/>
    </source>
</evidence>
<evidence type="ECO:0000256" key="2">
    <source>
        <dbReference type="SAM" id="Phobius"/>
    </source>
</evidence>
<sequence length="132" mass="14187">MESELQTPEVQETTPSVEPAVAPVATSGSLVDSLRQSLADSLSFMGPTWEKAQAFFGEQRKTISSVVLISLAVVVLVLVFGMLGIINAIPFLPAVLEILGLWFAARYLVMADSRKAVVQEFSEFIGKITGQG</sequence>
<reference evidence="4 5" key="1">
    <citation type="submission" date="2016-10" db="EMBL/GenBank/DDBJ databases">
        <title>Description of Gloeomargarita lithophora gen. nov., sp. nov., a thylakoid-bearing basal-branching cyanobacterium with intracellular carbonates, and proposal for Gloeomargaritales ord. nov.</title>
        <authorList>
            <person name="Moreira D."/>
            <person name="Tavera R."/>
            <person name="Benzerara K."/>
            <person name="Skouri-Panet F."/>
            <person name="Couradeau E."/>
            <person name="Gerard E."/>
            <person name="Loussert C."/>
            <person name="Novelo E."/>
            <person name="Zivanovic Y."/>
            <person name="Lopez-Garcia P."/>
        </authorList>
    </citation>
    <scope>NUCLEOTIDE SEQUENCE [LARGE SCALE GENOMIC DNA]</scope>
    <source>
        <strain evidence="4 5">D10</strain>
    </source>
</reference>
<keyword evidence="2" id="KW-1133">Transmembrane helix</keyword>
<dbReference type="OrthoDB" id="459910at2"/>
<feature type="transmembrane region" description="Helical" evidence="2">
    <location>
        <begin position="66"/>
        <end position="85"/>
    </location>
</feature>
<keyword evidence="2" id="KW-0472">Membrane</keyword>
<dbReference type="KEGG" id="glt:GlitD10_1680"/>
<dbReference type="Pfam" id="PF14159">
    <property type="entry name" value="CAAD"/>
    <property type="match status" value="1"/>
</dbReference>
<dbReference type="AlphaFoldDB" id="A0A1J0ADJ3"/>
<dbReference type="PANTHER" id="PTHR33222:SF4">
    <property type="entry name" value="PROTEIN CURVATURE THYLAKOID 1A, CHLOROPLASTIC"/>
    <property type="match status" value="1"/>
</dbReference>
<evidence type="ECO:0000313" key="4">
    <source>
        <dbReference type="EMBL" id="APB34005.1"/>
    </source>
</evidence>
<evidence type="ECO:0000313" key="5">
    <source>
        <dbReference type="Proteomes" id="UP000180235"/>
    </source>
</evidence>
<protein>
    <recommendedName>
        <fullName evidence="3">Cyanobacterial aminoacyl-tRNA synthetase CAAD domain-containing protein</fullName>
    </recommendedName>
</protein>
<dbReference type="InterPro" id="IPR025564">
    <property type="entry name" value="CAAD_dom"/>
</dbReference>
<evidence type="ECO:0000256" key="1">
    <source>
        <dbReference type="ARBA" id="ARBA00004141"/>
    </source>
</evidence>